<evidence type="ECO:0000256" key="1">
    <source>
        <dbReference type="SAM" id="SignalP"/>
    </source>
</evidence>
<evidence type="ECO:0008006" key="3">
    <source>
        <dbReference type="Google" id="ProtNLM"/>
    </source>
</evidence>
<geneLocation type="plasmid" evidence="2">
    <name>IHIT7853-OXA-23</name>
</geneLocation>
<dbReference type="AlphaFoldDB" id="A0A1B2RCJ0"/>
<reference evidence="2" key="1">
    <citation type="journal article" date="2016" name="Gut Pathog.">
        <title>Genome sequence of OXA-23 producing Acinetobacter baumannii IHIT7853, a carbapenem-resistant strain from a cat belonging to international clone IC1.</title>
        <authorList>
            <person name="Ewers C."/>
            <person name="Klotz P."/>
            <person name="Scheufen S."/>
            <person name="Leidner U."/>
            <person name="Gottig S."/>
            <person name="Semmler T."/>
        </authorList>
    </citation>
    <scope>NUCLEOTIDE SEQUENCE</scope>
    <source>
        <strain evidence="2">IHIT7853</strain>
        <plasmid evidence="2">IHIT7853-OXA-23</plasmid>
    </source>
</reference>
<feature type="signal peptide" evidence="1">
    <location>
        <begin position="1"/>
        <end position="19"/>
    </location>
</feature>
<dbReference type="EMBL" id="KX118105">
    <property type="protein sequence ID" value="AOB42325.1"/>
    <property type="molecule type" value="Genomic_DNA"/>
</dbReference>
<dbReference type="RefSeq" id="WP_064534743.1">
    <property type="nucleotide sequence ID" value="NZ_JAMKXD010000013.1"/>
</dbReference>
<accession>A0A1B2RCJ0</accession>
<keyword evidence="2" id="KW-0614">Plasmid</keyword>
<protein>
    <recommendedName>
        <fullName evidence="3">Conjugal transfer protein TrbH</fullName>
    </recommendedName>
</protein>
<feature type="chain" id="PRO_5008541219" description="Conjugal transfer protein TrbH" evidence="1">
    <location>
        <begin position="20"/>
        <end position="147"/>
    </location>
</feature>
<keyword evidence="1" id="KW-0732">Signal</keyword>
<evidence type="ECO:0000313" key="2">
    <source>
        <dbReference type="EMBL" id="AOB42325.1"/>
    </source>
</evidence>
<proteinExistence type="predicted"/>
<organism evidence="2">
    <name type="scientific">Acinetobacter baumannii</name>
    <dbReference type="NCBI Taxonomy" id="470"/>
    <lineage>
        <taxon>Bacteria</taxon>
        <taxon>Pseudomonadati</taxon>
        <taxon>Pseudomonadota</taxon>
        <taxon>Gammaproteobacteria</taxon>
        <taxon>Moraxellales</taxon>
        <taxon>Moraxellaceae</taxon>
        <taxon>Acinetobacter</taxon>
        <taxon>Acinetobacter calcoaceticus/baumannii complex</taxon>
    </lineage>
</organism>
<name>A0A1B2RCJ0_ACIBA</name>
<sequence>MKKLTKALTLSITSILALNFVGCTTTPKGSSVYGVNNSNAVVVSEVISNYVQLKAPAANTNLLIVPDRKKSVIYSNVQTALQNKGYAIVEAPLPENTLVTVLKYRVSPVADNAVSIVINLAGNEAVGMAFKVNNQWKPFTSYTVKEN</sequence>